<gene>
    <name evidence="1" type="ORF">DA792_11040</name>
</gene>
<protein>
    <recommendedName>
        <fullName evidence="3">Response regulatory domain-containing protein</fullName>
    </recommendedName>
</protein>
<dbReference type="AlphaFoldDB" id="A0A2R4M367"/>
<dbReference type="KEGG" id="cbak:DA792_11040"/>
<dbReference type="OrthoDB" id="7862082at2"/>
<dbReference type="RefSeq" id="WP_107719991.1">
    <property type="nucleotide sequence ID" value="NZ_CP028475.1"/>
</dbReference>
<evidence type="ECO:0000313" key="1">
    <source>
        <dbReference type="EMBL" id="AVW91549.1"/>
    </source>
</evidence>
<organism evidence="1 2">
    <name type="scientific">Celeribacter baekdonensis</name>
    <dbReference type="NCBI Taxonomy" id="875171"/>
    <lineage>
        <taxon>Bacteria</taxon>
        <taxon>Pseudomonadati</taxon>
        <taxon>Pseudomonadota</taxon>
        <taxon>Alphaproteobacteria</taxon>
        <taxon>Rhodobacterales</taxon>
        <taxon>Roseobacteraceae</taxon>
        <taxon>Celeribacter</taxon>
    </lineage>
</organism>
<accession>A0A2R4M367</accession>
<dbReference type="Gene3D" id="3.40.50.2300">
    <property type="match status" value="1"/>
</dbReference>
<evidence type="ECO:0000313" key="2">
    <source>
        <dbReference type="Proteomes" id="UP000241447"/>
    </source>
</evidence>
<dbReference type="EMBL" id="CP028475">
    <property type="protein sequence ID" value="AVW91549.1"/>
    <property type="molecule type" value="Genomic_DNA"/>
</dbReference>
<dbReference type="InterPro" id="IPR011006">
    <property type="entry name" value="CheY-like_superfamily"/>
</dbReference>
<evidence type="ECO:0008006" key="3">
    <source>
        <dbReference type="Google" id="ProtNLM"/>
    </source>
</evidence>
<name>A0A2R4M367_9RHOB</name>
<proteinExistence type="predicted"/>
<sequence>MRILIWHGDLETVACWQTAFGVAGHAVRRAMSAEAALEYLRAEPFDMLLFDLTVGRESGLAVALMAEFHCPDIVSLLIVGEPQRQHNEVIVDSTLFARLASLRCVLGVGTPVRDLVTIAEEISCAPKADCAEIRQSAPQICENCHIQSACDRIPEQSKRRHVSAA</sequence>
<dbReference type="SUPFAM" id="SSF52172">
    <property type="entry name" value="CheY-like"/>
    <property type="match status" value="1"/>
</dbReference>
<reference evidence="1 2" key="1">
    <citation type="submission" date="2018-03" db="EMBL/GenBank/DDBJ databases">
        <title>The Complete Genome of Celeribacter baekdonensis strain LH4, a Thiosulfate-Oxidizing Alphaproteobacterium Isolated from Gulf of Mexico Continental Slope Sediments.</title>
        <authorList>
            <person name="Flood B.E."/>
            <person name="Bailey J.V."/>
            <person name="Leprich D."/>
        </authorList>
    </citation>
    <scope>NUCLEOTIDE SEQUENCE [LARGE SCALE GENOMIC DNA]</scope>
    <source>
        <strain evidence="1 2">LH4</strain>
    </source>
</reference>
<dbReference type="Proteomes" id="UP000241447">
    <property type="component" value="Chromosome"/>
</dbReference>